<sequence>MNEELKQRIIDEIENIINQDKDCFYRVVLDIKSGHFDFPPECILVQLDFLFEELKEMILKIISDFELKKNI</sequence>
<dbReference type="KEGG" id="aaqi:AAQM_1310"/>
<protein>
    <submittedName>
        <fullName evidence="1">Uncharacterized protein</fullName>
    </submittedName>
</protein>
<keyword evidence="2" id="KW-1185">Reference proteome</keyword>
<gene>
    <name evidence="1" type="ORF">AAQM_1310</name>
</gene>
<accession>A0AAE7B5B4</accession>
<dbReference type="Proteomes" id="UP000502065">
    <property type="component" value="Chromosome"/>
</dbReference>
<name>A0AAE7B5B4_9BACT</name>
<proteinExistence type="predicted"/>
<evidence type="ECO:0000313" key="1">
    <source>
        <dbReference type="EMBL" id="QKE26059.1"/>
    </source>
</evidence>
<dbReference type="RefSeq" id="WP_171920680.1">
    <property type="nucleotide sequence ID" value="NZ_CBCSAE010000004.1"/>
</dbReference>
<dbReference type="EMBL" id="CP030944">
    <property type="protein sequence ID" value="QKE26059.1"/>
    <property type="molecule type" value="Genomic_DNA"/>
</dbReference>
<dbReference type="AlphaFoldDB" id="A0AAE7B5B4"/>
<reference evidence="1 2" key="1">
    <citation type="submission" date="2018-07" db="EMBL/GenBank/DDBJ databases">
        <title>Identification of phenol metabolism pathways in Arcobacter.</title>
        <authorList>
            <person name="Miller W.G."/>
            <person name="Yee E."/>
            <person name="Bono J.L."/>
        </authorList>
    </citation>
    <scope>NUCLEOTIDE SEQUENCE [LARGE SCALE GENOMIC DNA]</scope>
    <source>
        <strain evidence="1 2">W63</strain>
    </source>
</reference>
<evidence type="ECO:0000313" key="2">
    <source>
        <dbReference type="Proteomes" id="UP000502065"/>
    </source>
</evidence>
<organism evidence="1 2">
    <name type="scientific">Arcobacter aquimarinus</name>
    <dbReference type="NCBI Taxonomy" id="1315211"/>
    <lineage>
        <taxon>Bacteria</taxon>
        <taxon>Pseudomonadati</taxon>
        <taxon>Campylobacterota</taxon>
        <taxon>Epsilonproteobacteria</taxon>
        <taxon>Campylobacterales</taxon>
        <taxon>Arcobacteraceae</taxon>
        <taxon>Arcobacter</taxon>
    </lineage>
</organism>